<dbReference type="GO" id="GO:0006654">
    <property type="term" value="P:phosphatidic acid biosynthetic process"/>
    <property type="evidence" value="ECO:0007669"/>
    <property type="project" value="TreeGrafter"/>
</dbReference>
<name>A0A3D8QNV6_9HELO</name>
<keyword evidence="7" id="KW-1185">Reference proteome</keyword>
<proteinExistence type="inferred from homology"/>
<evidence type="ECO:0000313" key="6">
    <source>
        <dbReference type="EMBL" id="RDW63516.1"/>
    </source>
</evidence>
<organism evidence="6 7">
    <name type="scientific">Coleophoma cylindrospora</name>
    <dbReference type="NCBI Taxonomy" id="1849047"/>
    <lineage>
        <taxon>Eukaryota</taxon>
        <taxon>Fungi</taxon>
        <taxon>Dikarya</taxon>
        <taxon>Ascomycota</taxon>
        <taxon>Pezizomycotina</taxon>
        <taxon>Leotiomycetes</taxon>
        <taxon>Helotiales</taxon>
        <taxon>Dermateaceae</taxon>
        <taxon>Coleophoma</taxon>
    </lineage>
</organism>
<evidence type="ECO:0000256" key="1">
    <source>
        <dbReference type="ARBA" id="ARBA00006484"/>
    </source>
</evidence>
<gene>
    <name evidence="6" type="ORF">BP6252_11061</name>
</gene>
<reference evidence="6 7" key="1">
    <citation type="journal article" date="2018" name="IMA Fungus">
        <title>IMA Genome-F 9: Draft genome sequence of Annulohypoxylon stygium, Aspergillus mulundensis, Berkeleyomyces basicola (syn. Thielaviopsis basicola), Ceratocystis smalleyi, two Cercospora beticola strains, Coleophoma cylindrospora, Fusarium fracticaudum, Phialophora cf. hyalina, and Morchella septimelata.</title>
        <authorList>
            <person name="Wingfield B.D."/>
            <person name="Bills G.F."/>
            <person name="Dong Y."/>
            <person name="Huang W."/>
            <person name="Nel W.J."/>
            <person name="Swalarsk-Parry B.S."/>
            <person name="Vaghefi N."/>
            <person name="Wilken P.M."/>
            <person name="An Z."/>
            <person name="de Beer Z.W."/>
            <person name="De Vos L."/>
            <person name="Chen L."/>
            <person name="Duong T.A."/>
            <person name="Gao Y."/>
            <person name="Hammerbacher A."/>
            <person name="Kikkert J.R."/>
            <person name="Li Y."/>
            <person name="Li H."/>
            <person name="Li K."/>
            <person name="Li Q."/>
            <person name="Liu X."/>
            <person name="Ma X."/>
            <person name="Naidoo K."/>
            <person name="Pethybridge S.J."/>
            <person name="Sun J."/>
            <person name="Steenkamp E.T."/>
            <person name="van der Nest M.A."/>
            <person name="van Wyk S."/>
            <person name="Wingfield M.J."/>
            <person name="Xiong C."/>
            <person name="Yue Q."/>
            <person name="Zhang X."/>
        </authorList>
    </citation>
    <scope>NUCLEOTIDE SEQUENCE [LARGE SCALE GENOMIC DNA]</scope>
    <source>
        <strain evidence="6 7">BP6252</strain>
    </source>
</reference>
<dbReference type="PRINTS" id="PR00081">
    <property type="entry name" value="GDHRDH"/>
</dbReference>
<dbReference type="FunFam" id="3.40.50.720:FF:000261">
    <property type="entry name" value="NADPH-dependent 1-acyldihydroxyacetone phosphate reductase"/>
    <property type="match status" value="1"/>
</dbReference>
<dbReference type="STRING" id="1849047.A0A3D8QNV6"/>
<dbReference type="SUPFAM" id="SSF51735">
    <property type="entry name" value="NAD(P)-binding Rossmann-fold domains"/>
    <property type="match status" value="1"/>
</dbReference>
<keyword evidence="3" id="KW-0560">Oxidoreductase</keyword>
<dbReference type="Proteomes" id="UP000256645">
    <property type="component" value="Unassembled WGS sequence"/>
</dbReference>
<evidence type="ECO:0000313" key="7">
    <source>
        <dbReference type="Proteomes" id="UP000256645"/>
    </source>
</evidence>
<keyword evidence="5" id="KW-1133">Transmembrane helix</keyword>
<feature type="transmembrane region" description="Helical" evidence="5">
    <location>
        <begin position="253"/>
        <end position="276"/>
    </location>
</feature>
<dbReference type="GO" id="GO:0004806">
    <property type="term" value="F:triacylglycerol lipase activity"/>
    <property type="evidence" value="ECO:0007669"/>
    <property type="project" value="TreeGrafter"/>
</dbReference>
<dbReference type="GO" id="GO:0005783">
    <property type="term" value="C:endoplasmic reticulum"/>
    <property type="evidence" value="ECO:0007669"/>
    <property type="project" value="TreeGrafter"/>
</dbReference>
<dbReference type="GO" id="GO:0019433">
    <property type="term" value="P:triglyceride catabolic process"/>
    <property type="evidence" value="ECO:0007669"/>
    <property type="project" value="TreeGrafter"/>
</dbReference>
<dbReference type="InterPro" id="IPR002347">
    <property type="entry name" value="SDR_fam"/>
</dbReference>
<dbReference type="PRINTS" id="PR00080">
    <property type="entry name" value="SDRFAMILY"/>
</dbReference>
<comment type="caution">
    <text evidence="6">The sequence shown here is derived from an EMBL/GenBank/DDBJ whole genome shotgun (WGS) entry which is preliminary data.</text>
</comment>
<dbReference type="OrthoDB" id="2102561at2759"/>
<evidence type="ECO:0000256" key="3">
    <source>
        <dbReference type="ARBA" id="ARBA00023002"/>
    </source>
</evidence>
<dbReference type="PROSITE" id="PS00061">
    <property type="entry name" value="ADH_SHORT"/>
    <property type="match status" value="1"/>
</dbReference>
<dbReference type="GO" id="GO:0000140">
    <property type="term" value="F:acylglycerone-phosphate reductase (NADP+) activity"/>
    <property type="evidence" value="ECO:0007669"/>
    <property type="project" value="TreeGrafter"/>
</dbReference>
<dbReference type="PANTHER" id="PTHR44169:SF3">
    <property type="entry name" value="SHORT-CHAIN DEHYDROGENASE SRDE"/>
    <property type="match status" value="1"/>
</dbReference>
<dbReference type="AlphaFoldDB" id="A0A3D8QNV6"/>
<evidence type="ECO:0000256" key="4">
    <source>
        <dbReference type="RuleBase" id="RU000363"/>
    </source>
</evidence>
<dbReference type="PANTHER" id="PTHR44169">
    <property type="entry name" value="NADPH-DEPENDENT 1-ACYLDIHYDROXYACETONE PHOSPHATE REDUCTASE"/>
    <property type="match status" value="1"/>
</dbReference>
<dbReference type="CDD" id="cd05374">
    <property type="entry name" value="17beta-HSD-like_SDR_c"/>
    <property type="match status" value="1"/>
</dbReference>
<evidence type="ECO:0000256" key="5">
    <source>
        <dbReference type="SAM" id="Phobius"/>
    </source>
</evidence>
<keyword evidence="5" id="KW-0812">Transmembrane</keyword>
<dbReference type="Pfam" id="PF00106">
    <property type="entry name" value="adh_short"/>
    <property type="match status" value="1"/>
</dbReference>
<keyword evidence="2" id="KW-0521">NADP</keyword>
<sequence>MYTKSTKTVLITGCSAGGIGDALAQAFHRHGHRVFATARNEAKMDHLKELGIVTVQLDVTDPTSLKKTVESVDAATEGKLDILVNNAGIIYSMPLLDSDVEETRKLFEVNVFAALNTVKVFCPLLISAKGSIINISSVAERVPVPYLGIYCMSKAALSMMSDTLRIELAPFDVTVINVVTGSVVSRGYDNQSLKLLPTGSYYSTAKGKIEAVMNDPLPQQQRASTEKFAESVVSNALKKNPTTRYWRGGGATMVWAVTTFLWYGIWGLFVSGIYGLNDVKRAWRTRAS</sequence>
<evidence type="ECO:0000256" key="2">
    <source>
        <dbReference type="ARBA" id="ARBA00022857"/>
    </source>
</evidence>
<comment type="similarity">
    <text evidence="1 4">Belongs to the short-chain dehydrogenases/reductases (SDR) family.</text>
</comment>
<protein>
    <submittedName>
        <fullName evidence="6">Uncharacterized protein</fullName>
    </submittedName>
</protein>
<dbReference type="InterPro" id="IPR036291">
    <property type="entry name" value="NAD(P)-bd_dom_sf"/>
</dbReference>
<dbReference type="EMBL" id="PDLM01000013">
    <property type="protein sequence ID" value="RDW63516.1"/>
    <property type="molecule type" value="Genomic_DNA"/>
</dbReference>
<dbReference type="InterPro" id="IPR020904">
    <property type="entry name" value="Sc_DH/Rdtase_CS"/>
</dbReference>
<dbReference type="Gene3D" id="3.40.50.720">
    <property type="entry name" value="NAD(P)-binding Rossmann-like Domain"/>
    <property type="match status" value="1"/>
</dbReference>
<dbReference type="GO" id="GO:0005811">
    <property type="term" value="C:lipid droplet"/>
    <property type="evidence" value="ECO:0007669"/>
    <property type="project" value="TreeGrafter"/>
</dbReference>
<accession>A0A3D8QNV6</accession>
<keyword evidence="5" id="KW-0472">Membrane</keyword>